<dbReference type="InterPro" id="IPR019734">
    <property type="entry name" value="TPR_rpt"/>
</dbReference>
<accession>A0A1S7LJ17</accession>
<name>A0A1S7LJ17_MAGMO</name>
<dbReference type="PANTHER" id="PTHR12558">
    <property type="entry name" value="CELL DIVISION CYCLE 16,23,27"/>
    <property type="match status" value="1"/>
</dbReference>
<protein>
    <recommendedName>
        <fullName evidence="2">Spore protein YkvP/CgeB glycosyl transferase-like domain-containing protein</fullName>
    </recommendedName>
</protein>
<dbReference type="Gene3D" id="1.25.40.10">
    <property type="entry name" value="Tetratricopeptide repeat domain"/>
    <property type="match status" value="1"/>
</dbReference>
<dbReference type="SUPFAM" id="SSF48452">
    <property type="entry name" value="TPR-like"/>
    <property type="match status" value="1"/>
</dbReference>
<feature type="repeat" description="TPR" evidence="1">
    <location>
        <begin position="16"/>
        <end position="49"/>
    </location>
</feature>
<reference evidence="3" key="1">
    <citation type="submission" date="2015-04" db="EMBL/GenBank/DDBJ databases">
        <authorList>
            <person name="Syromyatnikov M.Y."/>
            <person name="Popov V.N."/>
        </authorList>
    </citation>
    <scope>NUCLEOTIDE SEQUENCE</scope>
    <source>
        <strain evidence="3">MO-1</strain>
    </source>
</reference>
<evidence type="ECO:0000256" key="1">
    <source>
        <dbReference type="PROSITE-ProRule" id="PRU00339"/>
    </source>
</evidence>
<feature type="repeat" description="TPR" evidence="1">
    <location>
        <begin position="50"/>
        <end position="83"/>
    </location>
</feature>
<dbReference type="Pfam" id="PF13432">
    <property type="entry name" value="TPR_16"/>
    <property type="match status" value="2"/>
</dbReference>
<feature type="repeat" description="TPR" evidence="1">
    <location>
        <begin position="84"/>
        <end position="117"/>
    </location>
</feature>
<dbReference type="InterPro" id="IPR055259">
    <property type="entry name" value="YkvP/CgeB_Glyco_trans-like"/>
</dbReference>
<evidence type="ECO:0000259" key="2">
    <source>
        <dbReference type="Pfam" id="PF13524"/>
    </source>
</evidence>
<feature type="domain" description="Spore protein YkvP/CgeB glycosyl transferase-like" evidence="2">
    <location>
        <begin position="541"/>
        <end position="661"/>
    </location>
</feature>
<keyword evidence="1" id="KW-0802">TPR repeat</keyword>
<dbReference type="PANTHER" id="PTHR12558:SF13">
    <property type="entry name" value="CELL DIVISION CYCLE PROTEIN 27 HOMOLOG"/>
    <property type="match status" value="1"/>
</dbReference>
<dbReference type="AlphaFoldDB" id="A0A1S7LJ17"/>
<dbReference type="EMBL" id="LO017727">
    <property type="protein sequence ID" value="CRH05786.1"/>
    <property type="molecule type" value="Genomic_DNA"/>
</dbReference>
<dbReference type="PROSITE" id="PS50005">
    <property type="entry name" value="TPR"/>
    <property type="match status" value="3"/>
</dbReference>
<dbReference type="InterPro" id="IPR011990">
    <property type="entry name" value="TPR-like_helical_dom_sf"/>
</dbReference>
<organism evidence="3">
    <name type="scientific">Magnetococcus massalia (strain MO-1)</name>
    <dbReference type="NCBI Taxonomy" id="451514"/>
    <lineage>
        <taxon>Bacteria</taxon>
        <taxon>Pseudomonadati</taxon>
        <taxon>Pseudomonadota</taxon>
        <taxon>Magnetococcia</taxon>
        <taxon>Magnetococcales</taxon>
        <taxon>Magnetococcaceae</taxon>
        <taxon>Magnetococcus</taxon>
    </lineage>
</organism>
<sequence length="676" mass="77022">MIRQLPLTMESSALSALDVRERGIQFVRSGEVESAIDLFEAALKHHPGELDLLTLLAECYLQIDQFAMAASYYRQACQLDPTNGESWSGFGIALMELEQWHPATNAFQQSLQFAPSNHRSMLHLGFCLFHLERPAEAIAPLNRCLQSDDAVLRAKAAGLLGNCFIKLNRPIAGQVFHTLHRFSKELPIPDIEPETSSLLFIDPNAARLAWEKQRKIAINSTTKRPQLCFYIGEPGHYDPTTLIALPVHEEALIHYFTQTRLELPKGIIFNPANLHHQQEAIRLATILESAKDQMVESAQTLYGQCRHLQPTYTPGEPLRIFLNASRSHPSEHATISSLAKALKQQGQEVFISVEQDEREERTQHQLVMLREHQNFNPHVTFSVNQLNNRWLADAVVNLIWWQENRLEQPHAAVHSWRENDINLSPYRLMDSILHAYGADKVERQAYCIDPAVFQQTRPWEARTKVIFIGSAYAPSIEGHSEHDAAILEILRAHFEAGQPLTRQMCITLADRHEVPRHHVSHHLANAVLRDQSVMWLCQMAPELKREQGYEVEIYGRGWAENPTVQPYYRGELPQGEATAQVYNSARYALSASHGTIRCQRLMELAACGATPLVYDARSETDAPHWENHLLFYRSREALRHALTRKPKADPREIAQDASYDRLAQRVIQLAKKQLSQ</sequence>
<proteinExistence type="predicted"/>
<evidence type="ECO:0000313" key="3">
    <source>
        <dbReference type="EMBL" id="CRH05786.1"/>
    </source>
</evidence>
<dbReference type="Pfam" id="PF13524">
    <property type="entry name" value="Glyco_trans_1_2"/>
    <property type="match status" value="1"/>
</dbReference>
<dbReference type="SMART" id="SM00028">
    <property type="entry name" value="TPR"/>
    <property type="match status" value="4"/>
</dbReference>
<gene>
    <name evidence="3" type="ORF">MAGMO_1600</name>
</gene>